<evidence type="ECO:0000259" key="10">
    <source>
        <dbReference type="PROSITE" id="PS50262"/>
    </source>
</evidence>
<dbReference type="GO" id="GO:0005886">
    <property type="term" value="C:plasma membrane"/>
    <property type="evidence" value="ECO:0007669"/>
    <property type="project" value="TreeGrafter"/>
</dbReference>
<keyword evidence="5" id="KW-0552">Olfaction</keyword>
<dbReference type="AlphaFoldDB" id="M7B2A5"/>
<dbReference type="InterPro" id="IPR000725">
    <property type="entry name" value="Olfact_rcpt"/>
</dbReference>
<keyword evidence="8" id="KW-0807">Transducer</keyword>
<feature type="transmembrane region" description="Helical" evidence="9">
    <location>
        <begin position="131"/>
        <end position="150"/>
    </location>
</feature>
<comment type="function">
    <text evidence="1">Odorant receptor.</text>
</comment>
<dbReference type="InterPro" id="IPR050402">
    <property type="entry name" value="OR51/52/56-like"/>
</dbReference>
<feature type="transmembrane region" description="Helical" evidence="9">
    <location>
        <begin position="211"/>
        <end position="233"/>
    </location>
</feature>
<protein>
    <submittedName>
        <fullName evidence="11">Olfactory receptor 52R1</fullName>
    </submittedName>
</protein>
<evidence type="ECO:0000313" key="11">
    <source>
        <dbReference type="EMBL" id="EMP26223.1"/>
    </source>
</evidence>
<evidence type="ECO:0000256" key="1">
    <source>
        <dbReference type="ARBA" id="ARBA00002936"/>
    </source>
</evidence>
<dbReference type="PRINTS" id="PR00237">
    <property type="entry name" value="GPCRRHODOPSN"/>
</dbReference>
<keyword evidence="7 9" id="KW-0472">Membrane</keyword>
<dbReference type="InterPro" id="IPR000276">
    <property type="entry name" value="GPCR_Rhodpsn"/>
</dbReference>
<dbReference type="PRINTS" id="PR00245">
    <property type="entry name" value="OLFACTORYR"/>
</dbReference>
<evidence type="ECO:0000256" key="9">
    <source>
        <dbReference type="SAM" id="Phobius"/>
    </source>
</evidence>
<feature type="transmembrane region" description="Helical" evidence="9">
    <location>
        <begin position="268"/>
        <end position="290"/>
    </location>
</feature>
<name>M7B2A5_CHEMY</name>
<evidence type="ECO:0000256" key="4">
    <source>
        <dbReference type="ARBA" id="ARBA00022692"/>
    </source>
</evidence>
<evidence type="ECO:0000256" key="7">
    <source>
        <dbReference type="ARBA" id="ARBA00023136"/>
    </source>
</evidence>
<feature type="transmembrane region" description="Helical" evidence="9">
    <location>
        <begin position="63"/>
        <end position="90"/>
    </location>
</feature>
<dbReference type="eggNOG" id="ENOG502TM2X">
    <property type="taxonomic scope" value="Eukaryota"/>
</dbReference>
<dbReference type="CDD" id="cd15951">
    <property type="entry name" value="7tmA_OR52R_52L-like"/>
    <property type="match status" value="1"/>
</dbReference>
<sequence>MSDSNTTNFTNPSTFILLGIAGLEAAHVWISIPFCTMYAIAVLGNFTILFIVKMEPSLHRPMYYFLCMLAVTDLVLSTSILPKMLTIFWFLEKAHVWISIPFCAMYAIAILGNFTILFIVKIELSLHEPMYYFLCMLAVSDLVLSTSILPKTLTIFWFNSREIDFSACLTQLYFIHCFFMTESGIFVAMALDRYVAICHPLRHSTILTNSVVVKIGLAVMLRGGIVVLPYLLLARQWPYCRTNIIPHTHCEHMAVVKLACTNTHVSSYYGLFVVFCVTGLDVVFITMSYTQILRAIFSLPTKDARLRTFETCGSHLCAISAFYIPRLFSSLTSRFGQNMPLYFHILSANVYLLVPPMLNPIIYGIKTKEIWGRILPLFTQKGTKVFSWSSGSQTELCGELAGDRVLGPLS</sequence>
<feature type="transmembrane region" description="Helical" evidence="9">
    <location>
        <begin position="28"/>
        <end position="51"/>
    </location>
</feature>
<feature type="transmembrane region" description="Helical" evidence="9">
    <location>
        <begin position="96"/>
        <end position="119"/>
    </location>
</feature>
<dbReference type="Pfam" id="PF13853">
    <property type="entry name" value="7tm_4"/>
    <property type="match status" value="2"/>
</dbReference>
<dbReference type="PANTHER" id="PTHR26450:SF87">
    <property type="entry name" value="OLFACTORY RECEPTOR 51F2"/>
    <property type="match status" value="1"/>
</dbReference>
<dbReference type="EMBL" id="KB582218">
    <property type="protein sequence ID" value="EMP26223.1"/>
    <property type="molecule type" value="Genomic_DNA"/>
</dbReference>
<evidence type="ECO:0000256" key="5">
    <source>
        <dbReference type="ARBA" id="ARBA00022725"/>
    </source>
</evidence>
<evidence type="ECO:0000256" key="3">
    <source>
        <dbReference type="ARBA" id="ARBA00022606"/>
    </source>
</evidence>
<dbReference type="GO" id="GO:0004984">
    <property type="term" value="F:olfactory receptor activity"/>
    <property type="evidence" value="ECO:0007669"/>
    <property type="project" value="InterPro"/>
</dbReference>
<dbReference type="Proteomes" id="UP000031443">
    <property type="component" value="Unassembled WGS sequence"/>
</dbReference>
<evidence type="ECO:0000256" key="8">
    <source>
        <dbReference type="ARBA" id="ARBA00023224"/>
    </source>
</evidence>
<dbReference type="PROSITE" id="PS50262">
    <property type="entry name" value="G_PROTEIN_RECEP_F1_2"/>
    <property type="match status" value="2"/>
</dbReference>
<gene>
    <name evidence="11" type="ORF">UY3_16712</name>
</gene>
<dbReference type="GO" id="GO:0004930">
    <property type="term" value="F:G protein-coupled receptor activity"/>
    <property type="evidence" value="ECO:0007669"/>
    <property type="project" value="InterPro"/>
</dbReference>
<dbReference type="SUPFAM" id="SSF81321">
    <property type="entry name" value="Family A G protein-coupled receptor-like"/>
    <property type="match status" value="2"/>
</dbReference>
<proteinExistence type="predicted"/>
<dbReference type="PANTHER" id="PTHR26450">
    <property type="entry name" value="OLFACTORY RECEPTOR 56B1-RELATED"/>
    <property type="match status" value="1"/>
</dbReference>
<organism evidence="11 12">
    <name type="scientific">Chelonia mydas</name>
    <name type="common">Green sea-turtle</name>
    <name type="synonym">Chelonia agassizi</name>
    <dbReference type="NCBI Taxonomy" id="8469"/>
    <lineage>
        <taxon>Eukaryota</taxon>
        <taxon>Metazoa</taxon>
        <taxon>Chordata</taxon>
        <taxon>Craniata</taxon>
        <taxon>Vertebrata</taxon>
        <taxon>Euteleostomi</taxon>
        <taxon>Archelosauria</taxon>
        <taxon>Testudinata</taxon>
        <taxon>Testudines</taxon>
        <taxon>Cryptodira</taxon>
        <taxon>Durocryptodira</taxon>
        <taxon>Americhelydia</taxon>
        <taxon>Chelonioidea</taxon>
        <taxon>Cheloniidae</taxon>
        <taxon>Chelonia</taxon>
    </lineage>
</organism>
<accession>M7B2A5</accession>
<feature type="domain" description="G-protein coupled receptors family 1 profile" evidence="10">
    <location>
        <begin position="44"/>
        <end position="85"/>
    </location>
</feature>
<dbReference type="Gene3D" id="1.20.1070.10">
    <property type="entry name" value="Rhodopsin 7-helix transmembrane proteins"/>
    <property type="match status" value="2"/>
</dbReference>
<dbReference type="FunFam" id="1.20.1070.10:FF:000006">
    <property type="entry name" value="Olfactory receptor"/>
    <property type="match status" value="1"/>
</dbReference>
<feature type="domain" description="G-protein coupled receptors family 1 profile" evidence="10">
    <location>
        <begin position="112"/>
        <end position="363"/>
    </location>
</feature>
<evidence type="ECO:0000313" key="12">
    <source>
        <dbReference type="Proteomes" id="UP000031443"/>
    </source>
</evidence>
<comment type="subcellular location">
    <subcellularLocation>
        <location evidence="2">Membrane</location>
        <topology evidence="2">Multi-pass membrane protein</topology>
    </subcellularLocation>
</comment>
<evidence type="ECO:0000256" key="6">
    <source>
        <dbReference type="ARBA" id="ARBA00022989"/>
    </source>
</evidence>
<feature type="transmembrane region" description="Helical" evidence="9">
    <location>
        <begin position="341"/>
        <end position="365"/>
    </location>
</feature>
<feature type="transmembrane region" description="Helical" evidence="9">
    <location>
        <begin position="170"/>
        <end position="191"/>
    </location>
</feature>
<dbReference type="InterPro" id="IPR017452">
    <property type="entry name" value="GPCR_Rhodpsn_7TM"/>
</dbReference>
<keyword evidence="12" id="KW-1185">Reference proteome</keyword>
<keyword evidence="6 9" id="KW-1133">Transmembrane helix</keyword>
<keyword evidence="11" id="KW-0675">Receptor</keyword>
<keyword evidence="4 9" id="KW-0812">Transmembrane</keyword>
<evidence type="ECO:0000256" key="2">
    <source>
        <dbReference type="ARBA" id="ARBA00004141"/>
    </source>
</evidence>
<keyword evidence="3" id="KW-0716">Sensory transduction</keyword>
<reference evidence="12" key="1">
    <citation type="journal article" date="2013" name="Nat. Genet.">
        <title>The draft genomes of soft-shell turtle and green sea turtle yield insights into the development and evolution of the turtle-specific body plan.</title>
        <authorList>
            <person name="Wang Z."/>
            <person name="Pascual-Anaya J."/>
            <person name="Zadissa A."/>
            <person name="Li W."/>
            <person name="Niimura Y."/>
            <person name="Huang Z."/>
            <person name="Li C."/>
            <person name="White S."/>
            <person name="Xiong Z."/>
            <person name="Fang D."/>
            <person name="Wang B."/>
            <person name="Ming Y."/>
            <person name="Chen Y."/>
            <person name="Zheng Y."/>
            <person name="Kuraku S."/>
            <person name="Pignatelli M."/>
            <person name="Herrero J."/>
            <person name="Beal K."/>
            <person name="Nozawa M."/>
            <person name="Li Q."/>
            <person name="Wang J."/>
            <person name="Zhang H."/>
            <person name="Yu L."/>
            <person name="Shigenobu S."/>
            <person name="Wang J."/>
            <person name="Liu J."/>
            <person name="Flicek P."/>
            <person name="Searle S."/>
            <person name="Wang J."/>
            <person name="Kuratani S."/>
            <person name="Yin Y."/>
            <person name="Aken B."/>
            <person name="Zhang G."/>
            <person name="Irie N."/>
        </authorList>
    </citation>
    <scope>NUCLEOTIDE SEQUENCE [LARGE SCALE GENOMIC DNA]</scope>
</reference>
<feature type="transmembrane region" description="Helical" evidence="9">
    <location>
        <begin position="311"/>
        <end position="329"/>
    </location>
</feature>